<dbReference type="RefSeq" id="WP_254093278.1">
    <property type="nucleotide sequence ID" value="NZ_JAHESC010000054.1"/>
</dbReference>
<organism evidence="1 2">
    <name type="scientific">Dawidia soli</name>
    <dbReference type="NCBI Taxonomy" id="2782352"/>
    <lineage>
        <taxon>Bacteria</taxon>
        <taxon>Pseudomonadati</taxon>
        <taxon>Bacteroidota</taxon>
        <taxon>Cytophagia</taxon>
        <taxon>Cytophagales</taxon>
        <taxon>Chryseotaleaceae</taxon>
        <taxon>Dawidia</taxon>
    </lineage>
</organism>
<protein>
    <submittedName>
        <fullName evidence="1">Uncharacterized protein</fullName>
    </submittedName>
</protein>
<reference evidence="1 2" key="1">
    <citation type="submission" date="2021-05" db="EMBL/GenBank/DDBJ databases">
        <title>A Polyphasic approach of four new species of the genus Ohtaekwangia: Ohtaekwangia histidinii sp. nov., Ohtaekwangia cretensis sp. nov., Ohtaekwangia indiensis sp. nov., Ohtaekwangia reichenbachii sp. nov. from diverse environment.</title>
        <authorList>
            <person name="Octaviana S."/>
        </authorList>
    </citation>
    <scope>NUCLEOTIDE SEQUENCE [LARGE SCALE GENOMIC DNA]</scope>
    <source>
        <strain evidence="1 2">PWU37</strain>
    </source>
</reference>
<evidence type="ECO:0000313" key="2">
    <source>
        <dbReference type="Proteomes" id="UP001319180"/>
    </source>
</evidence>
<keyword evidence="2" id="KW-1185">Reference proteome</keyword>
<sequence>MKDFYTAQKPNLSQMQTLSKSLSAGYSFDNITVRKKNGELELMFIGGTRDNVTMYLNPENLDLTAEYPVEGCSAAVLQNFRAMYQDTRLRGILELFNETNPNAILITHKGIFIALGRPLKHPNKTELEGGILMTFEPGFTDRNIVEKIDTDVYLYDTLVY</sequence>
<gene>
    <name evidence="1" type="ORF">KK078_26070</name>
</gene>
<accession>A0AAP2DE34</accession>
<name>A0AAP2DE34_9BACT</name>
<proteinExistence type="predicted"/>
<comment type="caution">
    <text evidence="1">The sequence shown here is derived from an EMBL/GenBank/DDBJ whole genome shotgun (WGS) entry which is preliminary data.</text>
</comment>
<evidence type="ECO:0000313" key="1">
    <source>
        <dbReference type="EMBL" id="MBT1690058.1"/>
    </source>
</evidence>
<dbReference type="AlphaFoldDB" id="A0AAP2DE34"/>
<dbReference type="EMBL" id="JAHESC010000054">
    <property type="protein sequence ID" value="MBT1690058.1"/>
    <property type="molecule type" value="Genomic_DNA"/>
</dbReference>
<dbReference type="Proteomes" id="UP001319180">
    <property type="component" value="Unassembled WGS sequence"/>
</dbReference>